<proteinExistence type="predicted"/>
<dbReference type="EMBL" id="BAAADS010000006">
    <property type="protein sequence ID" value="GAA0595744.1"/>
    <property type="molecule type" value="Genomic_DNA"/>
</dbReference>
<name>A0ABN1FQK2_9BACI</name>
<evidence type="ECO:0000256" key="1">
    <source>
        <dbReference type="SAM" id="Phobius"/>
    </source>
</evidence>
<accession>A0ABN1FQK2</accession>
<sequence length="153" mass="17614">MNYWFILNAVLFMSAVMLYIRDSSVAVLMAVCGLAFILFNWNMHAIFSKIRNLDNRNERIRIAGRARKIMPFHVVSGIVGLAFIVLHILLIYLRYDVTYMKFKAVSGGVAFAVLSAVVVSGYLRRKKATGKRRLAHLYLSMLLFWIMALHIIW</sequence>
<keyword evidence="1" id="KW-1133">Transmembrane helix</keyword>
<protein>
    <submittedName>
        <fullName evidence="2">Uncharacterized protein</fullName>
    </submittedName>
</protein>
<reference evidence="2 3" key="1">
    <citation type="journal article" date="2019" name="Int. J. Syst. Evol. Microbiol.">
        <title>The Global Catalogue of Microorganisms (GCM) 10K type strain sequencing project: providing services to taxonomists for standard genome sequencing and annotation.</title>
        <authorList>
            <consortium name="The Broad Institute Genomics Platform"/>
            <consortium name="The Broad Institute Genome Sequencing Center for Infectious Disease"/>
            <person name="Wu L."/>
            <person name="Ma J."/>
        </authorList>
    </citation>
    <scope>NUCLEOTIDE SEQUENCE [LARGE SCALE GENOMIC DNA]</scope>
    <source>
        <strain evidence="2 3">JCM 15395</strain>
    </source>
</reference>
<evidence type="ECO:0000313" key="3">
    <source>
        <dbReference type="Proteomes" id="UP001500866"/>
    </source>
</evidence>
<organism evidence="2 3">
    <name type="scientific">Virgibacillus siamensis</name>
    <dbReference type="NCBI Taxonomy" id="480071"/>
    <lineage>
        <taxon>Bacteria</taxon>
        <taxon>Bacillati</taxon>
        <taxon>Bacillota</taxon>
        <taxon>Bacilli</taxon>
        <taxon>Bacillales</taxon>
        <taxon>Bacillaceae</taxon>
        <taxon>Virgibacillus</taxon>
    </lineage>
</organism>
<feature type="transmembrane region" description="Helical" evidence="1">
    <location>
        <begin position="135"/>
        <end position="152"/>
    </location>
</feature>
<keyword evidence="1" id="KW-0812">Transmembrane</keyword>
<keyword evidence="3" id="KW-1185">Reference proteome</keyword>
<dbReference type="RefSeq" id="WP_343810825.1">
    <property type="nucleotide sequence ID" value="NZ_BAAADS010000006.1"/>
</dbReference>
<feature type="transmembrane region" description="Helical" evidence="1">
    <location>
        <begin position="27"/>
        <end position="48"/>
    </location>
</feature>
<gene>
    <name evidence="2" type="ORF">GCM10009001_09840</name>
</gene>
<evidence type="ECO:0000313" key="2">
    <source>
        <dbReference type="EMBL" id="GAA0595744.1"/>
    </source>
</evidence>
<feature type="transmembrane region" description="Helical" evidence="1">
    <location>
        <begin position="69"/>
        <end position="92"/>
    </location>
</feature>
<comment type="caution">
    <text evidence="2">The sequence shown here is derived from an EMBL/GenBank/DDBJ whole genome shotgun (WGS) entry which is preliminary data.</text>
</comment>
<keyword evidence="1" id="KW-0472">Membrane</keyword>
<feature type="transmembrane region" description="Helical" evidence="1">
    <location>
        <begin position="104"/>
        <end position="123"/>
    </location>
</feature>
<dbReference type="Proteomes" id="UP001500866">
    <property type="component" value="Unassembled WGS sequence"/>
</dbReference>
<feature type="transmembrane region" description="Helical" evidence="1">
    <location>
        <begin position="5"/>
        <end position="21"/>
    </location>
</feature>